<feature type="transmembrane region" description="Helical" evidence="1">
    <location>
        <begin position="28"/>
        <end position="48"/>
    </location>
</feature>
<evidence type="ECO:0000256" key="1">
    <source>
        <dbReference type="SAM" id="Phobius"/>
    </source>
</evidence>
<sequence length="274" mass="27325">MTDHPATAHPGAAVPDAPVRAAAWDLRLARALPFALVCTLAAAVGHAASGGGNVALPALAGGFAAVLVLAALLGGRERSLAGIAGALGAGQLGLHVLFHGTAAHATSMAGMTHGGTGPMTAPQLAVRLLCNEAHPGTLAGLPGGTTAEQVISNAGLDPAAYAAAPWWQDGLFGLTPGMFAGHLAAALVAGWWLRRGEAALWRLLRITAAAAKELATPLRTVLALVAVLLRGLLGTPGGTVRRTGAGTGNLRLPVAAALRHSVVRRGPPTVAFAH</sequence>
<name>A0ABZ1W9Q7_9ACTN</name>
<feature type="transmembrane region" description="Helical" evidence="1">
    <location>
        <begin position="80"/>
        <end position="98"/>
    </location>
</feature>
<protein>
    <recommendedName>
        <fullName evidence="4">PE-PGRS family protein</fullName>
    </recommendedName>
</protein>
<keyword evidence="1" id="KW-0812">Transmembrane</keyword>
<keyword evidence="1" id="KW-0472">Membrane</keyword>
<feature type="transmembrane region" description="Helical" evidence="1">
    <location>
        <begin position="54"/>
        <end position="73"/>
    </location>
</feature>
<evidence type="ECO:0000313" key="3">
    <source>
        <dbReference type="Proteomes" id="UP001432014"/>
    </source>
</evidence>
<gene>
    <name evidence="2" type="ORF">OG469_20010</name>
</gene>
<keyword evidence="1" id="KW-1133">Transmembrane helix</keyword>
<evidence type="ECO:0008006" key="4">
    <source>
        <dbReference type="Google" id="ProtNLM"/>
    </source>
</evidence>
<evidence type="ECO:0000313" key="2">
    <source>
        <dbReference type="EMBL" id="WUS57592.1"/>
    </source>
</evidence>
<keyword evidence="3" id="KW-1185">Reference proteome</keyword>
<accession>A0ABZ1W9Q7</accession>
<proteinExistence type="predicted"/>
<reference evidence="2 3" key="1">
    <citation type="submission" date="2022-10" db="EMBL/GenBank/DDBJ databases">
        <title>The complete genomes of actinobacterial strains from the NBC collection.</title>
        <authorList>
            <person name="Joergensen T.S."/>
            <person name="Alvarez Arevalo M."/>
            <person name="Sterndorff E.B."/>
            <person name="Faurdal D."/>
            <person name="Vuksanovic O."/>
            <person name="Mourched A.-S."/>
            <person name="Charusanti P."/>
            <person name="Shaw S."/>
            <person name="Blin K."/>
            <person name="Weber T."/>
        </authorList>
    </citation>
    <scope>NUCLEOTIDE SEQUENCE [LARGE SCALE GENOMIC DNA]</scope>
    <source>
        <strain evidence="2 3">NBC_01247</strain>
    </source>
</reference>
<organism evidence="2 3">
    <name type="scientific">Kitasatospora herbaricolor</name>
    <dbReference type="NCBI Taxonomy" id="68217"/>
    <lineage>
        <taxon>Bacteria</taxon>
        <taxon>Bacillati</taxon>
        <taxon>Actinomycetota</taxon>
        <taxon>Actinomycetes</taxon>
        <taxon>Kitasatosporales</taxon>
        <taxon>Streptomycetaceae</taxon>
        <taxon>Kitasatospora</taxon>
    </lineage>
</organism>
<dbReference type="Proteomes" id="UP001432014">
    <property type="component" value="Chromosome"/>
</dbReference>
<feature type="transmembrane region" description="Helical" evidence="1">
    <location>
        <begin position="171"/>
        <end position="193"/>
    </location>
</feature>
<dbReference type="EMBL" id="CP108482">
    <property type="protein sequence ID" value="WUS57592.1"/>
    <property type="molecule type" value="Genomic_DNA"/>
</dbReference>
<dbReference type="RefSeq" id="WP_329496779.1">
    <property type="nucleotide sequence ID" value="NZ_CP108460.1"/>
</dbReference>